<keyword evidence="13" id="KW-1185">Reference proteome</keyword>
<keyword evidence="2 9" id="KW-0963">Cytoplasm</keyword>
<dbReference type="GO" id="GO:0003924">
    <property type="term" value="F:GTPase activity"/>
    <property type="evidence" value="ECO:0007669"/>
    <property type="project" value="UniProtKB-UniRule"/>
</dbReference>
<dbReference type="GO" id="GO:0005047">
    <property type="term" value="F:signal recognition particle binding"/>
    <property type="evidence" value="ECO:0007669"/>
    <property type="project" value="TreeGrafter"/>
</dbReference>
<organism evidence="12 13">
    <name type="scientific">Actinomarinicola tropica</name>
    <dbReference type="NCBI Taxonomy" id="2789776"/>
    <lineage>
        <taxon>Bacteria</taxon>
        <taxon>Bacillati</taxon>
        <taxon>Actinomycetota</taxon>
        <taxon>Acidimicrobiia</taxon>
        <taxon>Acidimicrobiales</taxon>
        <taxon>Iamiaceae</taxon>
        <taxon>Actinomarinicola</taxon>
    </lineage>
</organism>
<dbReference type="NCBIfam" id="TIGR00064">
    <property type="entry name" value="ftsY"/>
    <property type="match status" value="1"/>
</dbReference>
<dbReference type="EC" id="3.6.5.4" evidence="9"/>
<feature type="binding site" evidence="9">
    <location>
        <begin position="271"/>
        <end position="275"/>
    </location>
    <ligand>
        <name>GTP</name>
        <dbReference type="ChEBI" id="CHEBI:37565"/>
    </ligand>
</feature>
<dbReference type="KEGG" id="atq:GH723_06835"/>
<dbReference type="Pfam" id="PF02881">
    <property type="entry name" value="SRP54_N"/>
    <property type="match status" value="1"/>
</dbReference>
<evidence type="ECO:0000256" key="8">
    <source>
        <dbReference type="ARBA" id="ARBA00048027"/>
    </source>
</evidence>
<dbReference type="InterPro" id="IPR003593">
    <property type="entry name" value="AAA+_ATPase"/>
</dbReference>
<dbReference type="SUPFAM" id="SSF47364">
    <property type="entry name" value="Domain of the SRP/SRP receptor G-proteins"/>
    <property type="match status" value="1"/>
</dbReference>
<evidence type="ECO:0000256" key="4">
    <source>
        <dbReference type="ARBA" id="ARBA00022801"/>
    </source>
</evidence>
<dbReference type="GO" id="GO:0006614">
    <property type="term" value="P:SRP-dependent cotranslational protein targeting to membrane"/>
    <property type="evidence" value="ECO:0007669"/>
    <property type="project" value="InterPro"/>
</dbReference>
<gene>
    <name evidence="9 12" type="primary">ftsY</name>
    <name evidence="12" type="ORF">GH723_06835</name>
</gene>
<sequence>MPEILFLLVGLLVVAGVVVGYVATTRRSRGPELEPPPEQRAGTTTLERPPEAPPEEGPAVEVPPAEVPPVEEAPPAVEAPAAPPRLRDRLGKARATLAGYVGSVLGRSGIDAETWDELEEALLLADVGVGPTMEILDHVRARVKDEGITDPEALVEVLKAELKDRIGGGDRTLRRDVSDGRTCVWLFVGVNGVGKTTTIGKVAARERAEGRQVLLAAGDTFRAAAAEQLEMWAERAGADFVRGAEGSDPSSVIFDGVQRAASRGHELVLADTAGRLHTKVNLMEELAKVRRVSDREPGQVAEVLLVIDATTGQNGLTQARQFAEAADVTGVVLTKLDGSAKGGIVVAIQTELGIPVKLVGLGETAADLVEFDPDEFVEALFASASTPAAHRETP</sequence>
<evidence type="ECO:0000256" key="2">
    <source>
        <dbReference type="ARBA" id="ARBA00022490"/>
    </source>
</evidence>
<protein>
    <recommendedName>
        <fullName evidence="9">Signal recognition particle receptor FtsY</fullName>
        <shortName evidence="9">SRP receptor</shortName>
        <ecNumber evidence="9">3.6.5.4</ecNumber>
    </recommendedName>
</protein>
<dbReference type="InterPro" id="IPR004390">
    <property type="entry name" value="SR_rcpt_FtsY"/>
</dbReference>
<dbReference type="Pfam" id="PF00448">
    <property type="entry name" value="SRP54"/>
    <property type="match status" value="1"/>
</dbReference>
<comment type="similarity">
    <text evidence="9">Belongs to the GTP-binding SRP family. FtsY subfamily.</text>
</comment>
<dbReference type="GO" id="GO:0005886">
    <property type="term" value="C:plasma membrane"/>
    <property type="evidence" value="ECO:0007669"/>
    <property type="project" value="UniProtKB-SubCell"/>
</dbReference>
<dbReference type="SMART" id="SM00962">
    <property type="entry name" value="SRP54"/>
    <property type="match status" value="1"/>
</dbReference>
<dbReference type="InterPro" id="IPR042101">
    <property type="entry name" value="SRP54_N_sf"/>
</dbReference>
<evidence type="ECO:0000256" key="3">
    <source>
        <dbReference type="ARBA" id="ARBA00022741"/>
    </source>
</evidence>
<evidence type="ECO:0000256" key="1">
    <source>
        <dbReference type="ARBA" id="ARBA00022475"/>
    </source>
</evidence>
<accession>A0A5Q2RKB8</accession>
<keyword evidence="4 9" id="KW-0378">Hydrolase</keyword>
<keyword evidence="6 9" id="KW-0472">Membrane</keyword>
<reference evidence="12 13" key="1">
    <citation type="submission" date="2019-11" db="EMBL/GenBank/DDBJ databases">
        <authorList>
            <person name="He Y."/>
        </authorList>
    </citation>
    <scope>NUCLEOTIDE SEQUENCE [LARGE SCALE GENOMIC DNA]</scope>
    <source>
        <strain evidence="12 13">SCSIO 58843</strain>
    </source>
</reference>
<evidence type="ECO:0000256" key="10">
    <source>
        <dbReference type="SAM" id="MobiDB-lite"/>
    </source>
</evidence>
<dbReference type="SMART" id="SM00963">
    <property type="entry name" value="SRP54_N"/>
    <property type="match status" value="1"/>
</dbReference>
<dbReference type="SMART" id="SM00382">
    <property type="entry name" value="AAA"/>
    <property type="match status" value="1"/>
</dbReference>
<feature type="region of interest" description="Disordered" evidence="10">
    <location>
        <begin position="26"/>
        <end position="85"/>
    </location>
</feature>
<dbReference type="Proteomes" id="UP000334019">
    <property type="component" value="Chromosome"/>
</dbReference>
<keyword evidence="1 9" id="KW-1003">Cell membrane</keyword>
<dbReference type="PANTHER" id="PTHR43134">
    <property type="entry name" value="SIGNAL RECOGNITION PARTICLE RECEPTOR SUBUNIT ALPHA"/>
    <property type="match status" value="1"/>
</dbReference>
<dbReference type="InterPro" id="IPR036225">
    <property type="entry name" value="SRP/SRP_N"/>
</dbReference>
<evidence type="ECO:0000256" key="6">
    <source>
        <dbReference type="ARBA" id="ARBA00023136"/>
    </source>
</evidence>
<dbReference type="GO" id="GO:0005525">
    <property type="term" value="F:GTP binding"/>
    <property type="evidence" value="ECO:0007669"/>
    <property type="project" value="UniProtKB-UniRule"/>
</dbReference>
<evidence type="ECO:0000256" key="5">
    <source>
        <dbReference type="ARBA" id="ARBA00023134"/>
    </source>
</evidence>
<dbReference type="PROSITE" id="PS00300">
    <property type="entry name" value="SRP54"/>
    <property type="match status" value="1"/>
</dbReference>
<dbReference type="CDD" id="cd17874">
    <property type="entry name" value="FtsY"/>
    <property type="match status" value="1"/>
</dbReference>
<dbReference type="AlphaFoldDB" id="A0A5Q2RKB8"/>
<evidence type="ECO:0000259" key="11">
    <source>
        <dbReference type="PROSITE" id="PS00300"/>
    </source>
</evidence>
<keyword evidence="3 9" id="KW-0547">Nucleotide-binding</keyword>
<comment type="catalytic activity">
    <reaction evidence="8 9">
        <text>GTP + H2O = GDP + phosphate + H(+)</text>
        <dbReference type="Rhea" id="RHEA:19669"/>
        <dbReference type="ChEBI" id="CHEBI:15377"/>
        <dbReference type="ChEBI" id="CHEBI:15378"/>
        <dbReference type="ChEBI" id="CHEBI:37565"/>
        <dbReference type="ChEBI" id="CHEBI:43474"/>
        <dbReference type="ChEBI" id="CHEBI:58189"/>
        <dbReference type="EC" id="3.6.5.4"/>
    </reaction>
</comment>
<evidence type="ECO:0000313" key="12">
    <source>
        <dbReference type="EMBL" id="QGG94846.1"/>
    </source>
</evidence>
<comment type="subunit">
    <text evidence="9">Part of the signal recognition particle protein translocation system, which is composed of SRP and FtsY.</text>
</comment>
<dbReference type="FunFam" id="3.40.50.300:FF:000053">
    <property type="entry name" value="Signal recognition particle receptor FtsY"/>
    <property type="match status" value="1"/>
</dbReference>
<dbReference type="HAMAP" id="MF_00920">
    <property type="entry name" value="FtsY"/>
    <property type="match status" value="1"/>
</dbReference>
<dbReference type="EMBL" id="CP045851">
    <property type="protein sequence ID" value="QGG94846.1"/>
    <property type="molecule type" value="Genomic_DNA"/>
</dbReference>
<keyword evidence="7 9" id="KW-0675">Receptor</keyword>
<evidence type="ECO:0000256" key="9">
    <source>
        <dbReference type="HAMAP-Rule" id="MF_00920"/>
    </source>
</evidence>
<dbReference type="GO" id="GO:0005737">
    <property type="term" value="C:cytoplasm"/>
    <property type="evidence" value="ECO:0007669"/>
    <property type="project" value="UniProtKB-SubCell"/>
</dbReference>
<feature type="binding site" evidence="9">
    <location>
        <begin position="334"/>
        <end position="337"/>
    </location>
    <ligand>
        <name>GTP</name>
        <dbReference type="ChEBI" id="CHEBI:37565"/>
    </ligand>
</feature>
<comment type="function">
    <text evidence="9">Involved in targeting and insertion of nascent membrane proteins into the cytoplasmic membrane. Acts as a receptor for the complex formed by the signal recognition particle (SRP) and the ribosome-nascent chain (RNC).</text>
</comment>
<feature type="binding site" evidence="9">
    <location>
        <begin position="189"/>
        <end position="196"/>
    </location>
    <ligand>
        <name>GTP</name>
        <dbReference type="ChEBI" id="CHEBI:37565"/>
    </ligand>
</feature>
<comment type="subcellular location">
    <subcellularLocation>
        <location evidence="9">Cell membrane</location>
        <topology evidence="9">Peripheral membrane protein</topology>
        <orientation evidence="9">Cytoplasmic side</orientation>
    </subcellularLocation>
    <subcellularLocation>
        <location evidence="9">Cytoplasm</location>
    </subcellularLocation>
</comment>
<dbReference type="InterPro" id="IPR027417">
    <property type="entry name" value="P-loop_NTPase"/>
</dbReference>
<dbReference type="SUPFAM" id="SSF52540">
    <property type="entry name" value="P-loop containing nucleoside triphosphate hydrolases"/>
    <property type="match status" value="1"/>
</dbReference>
<evidence type="ECO:0000313" key="13">
    <source>
        <dbReference type="Proteomes" id="UP000334019"/>
    </source>
</evidence>
<dbReference type="Gene3D" id="1.20.120.140">
    <property type="entry name" value="Signal recognition particle SRP54, nucleotide-binding domain"/>
    <property type="match status" value="1"/>
</dbReference>
<feature type="domain" description="SRP54-type proteins GTP-binding" evidence="11">
    <location>
        <begin position="355"/>
        <end position="368"/>
    </location>
</feature>
<dbReference type="FunFam" id="1.20.120.140:FF:000002">
    <property type="entry name" value="Signal recognition particle receptor FtsY"/>
    <property type="match status" value="1"/>
</dbReference>
<keyword evidence="5 9" id="KW-0342">GTP-binding</keyword>
<dbReference type="Gene3D" id="3.40.50.300">
    <property type="entry name" value="P-loop containing nucleotide triphosphate hydrolases"/>
    <property type="match status" value="1"/>
</dbReference>
<name>A0A5Q2RKB8_9ACTN</name>
<feature type="compositionally biased region" description="Low complexity" evidence="10">
    <location>
        <begin position="57"/>
        <end position="80"/>
    </location>
</feature>
<proteinExistence type="inferred from homology"/>
<evidence type="ECO:0000256" key="7">
    <source>
        <dbReference type="ARBA" id="ARBA00023170"/>
    </source>
</evidence>
<dbReference type="InterPro" id="IPR000897">
    <property type="entry name" value="SRP54_GTPase_dom"/>
</dbReference>
<dbReference type="RefSeq" id="WP_153758954.1">
    <property type="nucleotide sequence ID" value="NZ_CP045851.1"/>
</dbReference>
<dbReference type="PANTHER" id="PTHR43134:SF1">
    <property type="entry name" value="SIGNAL RECOGNITION PARTICLE RECEPTOR SUBUNIT ALPHA"/>
    <property type="match status" value="1"/>
</dbReference>
<dbReference type="InterPro" id="IPR013822">
    <property type="entry name" value="Signal_recog_particl_SRP54_hlx"/>
</dbReference>